<keyword evidence="10" id="KW-1185">Reference proteome</keyword>
<feature type="transmembrane region" description="Helical" evidence="7">
    <location>
        <begin position="33"/>
        <end position="51"/>
    </location>
</feature>
<feature type="transmembrane region" description="Helical" evidence="7">
    <location>
        <begin position="319"/>
        <end position="340"/>
    </location>
</feature>
<feature type="transmembrane region" description="Helical" evidence="7">
    <location>
        <begin position="190"/>
        <end position="208"/>
    </location>
</feature>
<evidence type="ECO:0000256" key="3">
    <source>
        <dbReference type="ARBA" id="ARBA00022989"/>
    </source>
</evidence>
<dbReference type="InterPro" id="IPR001750">
    <property type="entry name" value="ND/Mrp_TM"/>
</dbReference>
<feature type="region of interest" description="Disordered" evidence="6">
    <location>
        <begin position="348"/>
        <end position="432"/>
    </location>
</feature>
<dbReference type="Proteomes" id="UP000198662">
    <property type="component" value="Unassembled WGS sequence"/>
</dbReference>
<evidence type="ECO:0000259" key="8">
    <source>
        <dbReference type="Pfam" id="PF00361"/>
    </source>
</evidence>
<dbReference type="GO" id="GO:0016020">
    <property type="term" value="C:membrane"/>
    <property type="evidence" value="ECO:0007669"/>
    <property type="project" value="UniProtKB-SubCell"/>
</dbReference>
<feature type="domain" description="NADH:quinone oxidoreductase/Mrp antiporter transmembrane" evidence="8">
    <location>
        <begin position="114"/>
        <end position="340"/>
    </location>
</feature>
<feature type="transmembrane region" description="Helical" evidence="7">
    <location>
        <begin position="120"/>
        <end position="136"/>
    </location>
</feature>
<gene>
    <name evidence="9" type="ORF">SAMN05216298_2325</name>
</gene>
<feature type="transmembrane region" description="Helical" evidence="7">
    <location>
        <begin position="256"/>
        <end position="277"/>
    </location>
</feature>
<evidence type="ECO:0000256" key="4">
    <source>
        <dbReference type="ARBA" id="ARBA00023136"/>
    </source>
</evidence>
<evidence type="ECO:0000256" key="5">
    <source>
        <dbReference type="RuleBase" id="RU000320"/>
    </source>
</evidence>
<protein>
    <submittedName>
        <fullName evidence="9">NADH:ubiquinone oxidoreductase subunit 2 (Chain N)</fullName>
    </submittedName>
</protein>
<dbReference type="EMBL" id="FNGF01000003">
    <property type="protein sequence ID" value="SDL02403.1"/>
    <property type="molecule type" value="Genomic_DNA"/>
</dbReference>
<feature type="transmembrane region" description="Helical" evidence="7">
    <location>
        <begin position="284"/>
        <end position="307"/>
    </location>
</feature>
<dbReference type="AlphaFoldDB" id="A0A1G9GQ38"/>
<dbReference type="OrthoDB" id="9811718at2"/>
<accession>A0A1G9GQ38</accession>
<feature type="domain" description="NADH:quinone oxidoreductase/Mrp antiporter transmembrane" evidence="8">
    <location>
        <begin position="435"/>
        <end position="493"/>
    </location>
</feature>
<dbReference type="GO" id="GO:0012505">
    <property type="term" value="C:endomembrane system"/>
    <property type="evidence" value="ECO:0007669"/>
    <property type="project" value="UniProtKB-SubCell"/>
</dbReference>
<name>A0A1G9GQ38_9ACTN</name>
<sequence>MRVQDIDHAALLPLYLAAAAAVLALLAGRFAKGAAMTGLAAAAGAAVWVGLGPDRATFAVGEWHSYVADDAAMGTAALFAGLAVLVAAVSGRQAGEYWFLLAASAAGGIALAGARDLVTLVVAVETLTLPLYVLVARPGRAGAEAGTTFLIASVTASATALMGAALLYAASGTVHLAGLGAGLADAHAGLTAAGVALLLAGLAFKLAAAPLHSWAPLVLERAPLPVATYLASASKLGGAAAVTWVVYFGLAGEASAGITAAVLSVASILIGNLGALVQRRTVPLLAWSGIAHAGYALAPLAVLATAAGREQAGPAASATLAYAVFFVLLEAGAFAALTAVRPETADLFAADPAPEPGPGPAPATGIGAAPAPGTEAATRAATDTATDRETGAQVASAERRTPKADLQSGGPRGSVLKADAGNAGLQRRDDDPGGRIAELSGLWKAAPLPAAVLLTAVIGLAGLPPALAGTFAKVAVLEVLASSAVWLAVVVAAGAVVGLAYYLPLARVLLTGRAAAAPRRYAVALVLAGLALAAVSLAPQLVLDFTSVSR</sequence>
<feature type="transmembrane region" description="Helical" evidence="7">
    <location>
        <begin position="148"/>
        <end position="170"/>
    </location>
</feature>
<feature type="transmembrane region" description="Helical" evidence="7">
    <location>
        <begin position="484"/>
        <end position="510"/>
    </location>
</feature>
<feature type="transmembrane region" description="Helical" evidence="7">
    <location>
        <begin position="6"/>
        <end position="26"/>
    </location>
</feature>
<evidence type="ECO:0000313" key="10">
    <source>
        <dbReference type="Proteomes" id="UP000198662"/>
    </source>
</evidence>
<feature type="transmembrane region" description="Helical" evidence="7">
    <location>
        <begin position="97"/>
        <end position="114"/>
    </location>
</feature>
<feature type="transmembrane region" description="Helical" evidence="7">
    <location>
        <begin position="229"/>
        <end position="250"/>
    </location>
</feature>
<dbReference type="STRING" id="380244.SAMN05216298_2325"/>
<feature type="transmembrane region" description="Helical" evidence="7">
    <location>
        <begin position="445"/>
        <end position="464"/>
    </location>
</feature>
<evidence type="ECO:0000256" key="6">
    <source>
        <dbReference type="SAM" id="MobiDB-lite"/>
    </source>
</evidence>
<reference evidence="10" key="1">
    <citation type="submission" date="2016-10" db="EMBL/GenBank/DDBJ databases">
        <authorList>
            <person name="Varghese N."/>
            <person name="Submissions S."/>
        </authorList>
    </citation>
    <scope>NUCLEOTIDE SEQUENCE [LARGE SCALE GENOMIC DNA]</scope>
    <source>
        <strain evidence="10">CGMCC 4.3147</strain>
    </source>
</reference>
<feature type="transmembrane region" description="Helical" evidence="7">
    <location>
        <begin position="71"/>
        <end position="90"/>
    </location>
</feature>
<evidence type="ECO:0000313" key="9">
    <source>
        <dbReference type="EMBL" id="SDL02403.1"/>
    </source>
</evidence>
<keyword evidence="3 7" id="KW-1133">Transmembrane helix</keyword>
<keyword evidence="2 5" id="KW-0812">Transmembrane</keyword>
<keyword evidence="4 7" id="KW-0472">Membrane</keyword>
<comment type="subcellular location">
    <subcellularLocation>
        <location evidence="1">Endomembrane system</location>
        <topology evidence="1">Multi-pass membrane protein</topology>
    </subcellularLocation>
    <subcellularLocation>
        <location evidence="5">Membrane</location>
        <topology evidence="5">Multi-pass membrane protein</topology>
    </subcellularLocation>
</comment>
<dbReference type="PANTHER" id="PTHR22773">
    <property type="entry name" value="NADH DEHYDROGENASE"/>
    <property type="match status" value="1"/>
</dbReference>
<evidence type="ECO:0000256" key="1">
    <source>
        <dbReference type="ARBA" id="ARBA00004127"/>
    </source>
</evidence>
<evidence type="ECO:0000256" key="7">
    <source>
        <dbReference type="SAM" id="Phobius"/>
    </source>
</evidence>
<feature type="compositionally biased region" description="Low complexity" evidence="6">
    <location>
        <begin position="362"/>
        <end position="384"/>
    </location>
</feature>
<proteinExistence type="predicted"/>
<organism evidence="9 10">
    <name type="scientific">Glycomyces sambucus</name>
    <dbReference type="NCBI Taxonomy" id="380244"/>
    <lineage>
        <taxon>Bacteria</taxon>
        <taxon>Bacillati</taxon>
        <taxon>Actinomycetota</taxon>
        <taxon>Actinomycetes</taxon>
        <taxon>Glycomycetales</taxon>
        <taxon>Glycomycetaceae</taxon>
        <taxon>Glycomyces</taxon>
    </lineage>
</organism>
<dbReference type="RefSeq" id="WP_091048253.1">
    <property type="nucleotide sequence ID" value="NZ_FNGF01000003.1"/>
</dbReference>
<evidence type="ECO:0000256" key="2">
    <source>
        <dbReference type="ARBA" id="ARBA00022692"/>
    </source>
</evidence>
<feature type="transmembrane region" description="Helical" evidence="7">
    <location>
        <begin position="522"/>
        <end position="543"/>
    </location>
</feature>
<dbReference type="Pfam" id="PF00361">
    <property type="entry name" value="Proton_antipo_M"/>
    <property type="match status" value="2"/>
</dbReference>
<keyword evidence="9" id="KW-0830">Ubiquinone</keyword>